<dbReference type="InterPro" id="IPR008928">
    <property type="entry name" value="6-hairpin_glycosidase_sf"/>
</dbReference>
<dbReference type="Pfam" id="PF14742">
    <property type="entry name" value="GDE_N_bis"/>
    <property type="match status" value="1"/>
</dbReference>
<comment type="caution">
    <text evidence="3">The sequence shown here is derived from an EMBL/GenBank/DDBJ whole genome shotgun (WGS) entry which is preliminary data.</text>
</comment>
<sequence length="716" mass="78420">MAVWSAEIGARDAGPGAVTLLAGTSFCISAANGDMDTRRPHGLFFRDTRFVSGWHLRVNGRSLESLSGMAGETYRATFVGRMAPAEGEEHSHLLVERHRHLDGGLRERIVVTNHSALPAQCHLHLAVEADFSDLFDVKEGRTRPVPGVEVRETDTGILFESVHGGQVRTVLVSDPQATAGGHHLAYRIDLPPQGTWSTEVRVTPRLDGVGPEEDAHATRYGALSLPEFRERAWRERVPQATYSYPPLARIMGTSRTDLGSLRIFDPDRPERVAVAAGSPWFMALFGRDAILSSFMSLPLDPSLAHGTIQTLAELQGTRVDPRSEEQPGKILHEVRLGASTLLALGGGRAYYGTVDATPLFVMLAGELTRWGFETDIMENLMPAVDRAMSWITDYGDSDGDGFVEYERANPEGLINQGWKDSWDGITFADGALASAPLALCEVQGYVYAAYVSRALMAGRVGDAELSALWASRAQRLKEEFNDRFWLPQKGYFALALDRDKVPVDSLASNMGHCLWSGIVDEEKAPLVAERLMARDMFSGWGVRTLSTRMGAYDPASYHNGSIWPHDNALIAAGLMRYGFIEESQRIAVALVEAAEAFGGRLPELFCGLDRSIQATPIPYPTSCSPQAWAAATPIHLMRVMLRLDPCLPTGELFLAPALPPEWGEVQVRNLPLGVSRVSLRASRDQAAVEGMPPEVALRQIPRKPLADLIDVLPRAR</sequence>
<dbReference type="SUPFAM" id="SSF48208">
    <property type="entry name" value="Six-hairpin glycosidases"/>
    <property type="match status" value="1"/>
</dbReference>
<evidence type="ECO:0000313" key="4">
    <source>
        <dbReference type="Proteomes" id="UP000325307"/>
    </source>
</evidence>
<name>A0A5A7NLT3_9MICC</name>
<keyword evidence="4" id="KW-1185">Reference proteome</keyword>
<dbReference type="InterPro" id="IPR032856">
    <property type="entry name" value="GDE_N_bis"/>
</dbReference>
<proteinExistence type="predicted"/>
<dbReference type="EMBL" id="BKDJ01000001">
    <property type="protein sequence ID" value="GER21845.1"/>
    <property type="molecule type" value="Genomic_DNA"/>
</dbReference>
<feature type="domain" description="Mannosylglycerate hydrolase MGH1-like glycoside hydrolase" evidence="2">
    <location>
        <begin position="419"/>
        <end position="594"/>
    </location>
</feature>
<gene>
    <name evidence="3" type="ORF">NCCP1664_03420</name>
</gene>
<accession>A0A5A7NLT3</accession>
<feature type="domain" description="Putative glycogen debranching enzyme N-terminal" evidence="1">
    <location>
        <begin position="22"/>
        <end position="201"/>
    </location>
</feature>
<dbReference type="RefSeq" id="WP_149955343.1">
    <property type="nucleotide sequence ID" value="NZ_BKDJ01000001.1"/>
</dbReference>
<dbReference type="Proteomes" id="UP000325307">
    <property type="component" value="Unassembled WGS sequence"/>
</dbReference>
<dbReference type="InterPro" id="IPR054491">
    <property type="entry name" value="MGH1-like_GH"/>
</dbReference>
<evidence type="ECO:0000313" key="3">
    <source>
        <dbReference type="EMBL" id="GER21845.1"/>
    </source>
</evidence>
<dbReference type="Pfam" id="PF22422">
    <property type="entry name" value="MGH1-like_GH"/>
    <property type="match status" value="1"/>
</dbReference>
<dbReference type="OrthoDB" id="9759959at2"/>
<evidence type="ECO:0000259" key="1">
    <source>
        <dbReference type="Pfam" id="PF14742"/>
    </source>
</evidence>
<evidence type="ECO:0000259" key="2">
    <source>
        <dbReference type="Pfam" id="PF22422"/>
    </source>
</evidence>
<dbReference type="Gene3D" id="1.50.10.10">
    <property type="match status" value="1"/>
</dbReference>
<dbReference type="InterPro" id="IPR012341">
    <property type="entry name" value="6hp_glycosidase-like_sf"/>
</dbReference>
<protein>
    <submittedName>
        <fullName evidence="3">Amylo-alpha-1,6-glucosidase</fullName>
    </submittedName>
</protein>
<reference evidence="3 4" key="1">
    <citation type="submission" date="2019-09" db="EMBL/GenBank/DDBJ databases">
        <title>Arthrobacter zafarii sp. nov., a moderately thermotolerant and halotolerant actinobacterium isolated from Cholistan desert soil of Pakistan.</title>
        <authorList>
            <person name="Amin A."/>
            <person name="Ahmed I."/>
            <person name="Khalid N."/>
            <person name="Schumann P."/>
            <person name="Busse H.J."/>
            <person name="Khan I.U."/>
            <person name="Li S."/>
            <person name="Li W.J."/>
        </authorList>
    </citation>
    <scope>NUCLEOTIDE SEQUENCE [LARGE SCALE GENOMIC DNA]</scope>
    <source>
        <strain evidence="3 4">NCCP-1664</strain>
    </source>
</reference>
<dbReference type="GO" id="GO:0005975">
    <property type="term" value="P:carbohydrate metabolic process"/>
    <property type="evidence" value="ECO:0007669"/>
    <property type="project" value="InterPro"/>
</dbReference>
<organism evidence="3 4">
    <name type="scientific">Zafaria cholistanensis</name>
    <dbReference type="NCBI Taxonomy" id="1682741"/>
    <lineage>
        <taxon>Bacteria</taxon>
        <taxon>Bacillati</taxon>
        <taxon>Actinomycetota</taxon>
        <taxon>Actinomycetes</taxon>
        <taxon>Micrococcales</taxon>
        <taxon>Micrococcaceae</taxon>
        <taxon>Zafaria</taxon>
    </lineage>
</organism>
<dbReference type="AlphaFoldDB" id="A0A5A7NLT3"/>